<dbReference type="InterPro" id="IPR036113">
    <property type="entry name" value="Asp/Glu-ADT_sf_sub_c"/>
</dbReference>
<dbReference type="GO" id="GO:0016740">
    <property type="term" value="F:transferase activity"/>
    <property type="evidence" value="ECO:0007669"/>
    <property type="project" value="UniProtKB-KW"/>
</dbReference>
<accession>A0A143PNH3</accession>
<dbReference type="GO" id="GO:0050566">
    <property type="term" value="F:asparaginyl-tRNA synthase (glutamine-hydrolyzing) activity"/>
    <property type="evidence" value="ECO:0007669"/>
    <property type="project" value="RHEA"/>
</dbReference>
<organism evidence="2 3">
    <name type="scientific">Luteitalea pratensis</name>
    <dbReference type="NCBI Taxonomy" id="1855912"/>
    <lineage>
        <taxon>Bacteria</taxon>
        <taxon>Pseudomonadati</taxon>
        <taxon>Acidobacteriota</taxon>
        <taxon>Vicinamibacteria</taxon>
        <taxon>Vicinamibacterales</taxon>
        <taxon>Vicinamibacteraceae</taxon>
        <taxon>Luteitalea</taxon>
    </lineage>
</organism>
<proteinExistence type="inferred from homology"/>
<reference evidence="3" key="2">
    <citation type="submission" date="2016-04" db="EMBL/GenBank/DDBJ databases">
        <title>First Complete Genome Sequence of a Subdivision 6 Acidobacterium.</title>
        <authorList>
            <person name="Huang S."/>
            <person name="Vieira S."/>
            <person name="Bunk B."/>
            <person name="Riedel T."/>
            <person name="Sproeer C."/>
            <person name="Overmann J."/>
        </authorList>
    </citation>
    <scope>NUCLEOTIDE SEQUENCE [LARGE SCALE GENOMIC DNA]</scope>
    <source>
        <strain evidence="3">DSM 100886 HEG_-6_39</strain>
    </source>
</reference>
<gene>
    <name evidence="1 2" type="primary">gatC</name>
    <name evidence="2" type="ORF">LuPra_02880</name>
</gene>
<keyword evidence="3" id="KW-1185">Reference proteome</keyword>
<dbReference type="KEGG" id="abac:LuPra_02880"/>
<keyword evidence="1" id="KW-0067">ATP-binding</keyword>
<name>A0A143PNH3_LUTPR</name>
<dbReference type="NCBIfam" id="TIGR00135">
    <property type="entry name" value="gatC"/>
    <property type="match status" value="1"/>
</dbReference>
<dbReference type="InterPro" id="IPR003837">
    <property type="entry name" value="GatC"/>
</dbReference>
<dbReference type="PANTHER" id="PTHR15004">
    <property type="entry name" value="GLUTAMYL-TRNA(GLN) AMIDOTRANSFERASE SUBUNIT C, MITOCHONDRIAL"/>
    <property type="match status" value="1"/>
</dbReference>
<reference evidence="2 3" key="1">
    <citation type="journal article" date="2016" name="Genome Announc.">
        <title>First Complete Genome Sequence of a Subdivision 6 Acidobacterium Strain.</title>
        <authorList>
            <person name="Huang S."/>
            <person name="Vieira S."/>
            <person name="Bunk B."/>
            <person name="Riedel T."/>
            <person name="Sproer C."/>
            <person name="Overmann J."/>
        </authorList>
    </citation>
    <scope>NUCLEOTIDE SEQUENCE [LARGE SCALE GENOMIC DNA]</scope>
    <source>
        <strain evidence="3">DSM 100886 HEG_-6_39</strain>
    </source>
</reference>
<dbReference type="Proteomes" id="UP000076079">
    <property type="component" value="Chromosome"/>
</dbReference>
<dbReference type="SUPFAM" id="SSF141000">
    <property type="entry name" value="Glu-tRNAGln amidotransferase C subunit"/>
    <property type="match status" value="1"/>
</dbReference>
<comment type="function">
    <text evidence="1">Allows the formation of correctly charged Asn-tRNA(Asn) or Gln-tRNA(Gln) through the transamidation of misacylated Asp-tRNA(Asn) or Glu-tRNA(Gln) in organisms which lack either or both of asparaginyl-tRNA or glutaminyl-tRNA synthetases. The reaction takes place in the presence of glutamine and ATP through an activated phospho-Asp-tRNA(Asn) or phospho-Glu-tRNA(Gln).</text>
</comment>
<comment type="subunit">
    <text evidence="1">Heterotrimer of A, B and C subunits.</text>
</comment>
<dbReference type="GO" id="GO:0006412">
    <property type="term" value="P:translation"/>
    <property type="evidence" value="ECO:0007669"/>
    <property type="project" value="UniProtKB-UniRule"/>
</dbReference>
<keyword evidence="1" id="KW-0547">Nucleotide-binding</keyword>
<comment type="catalytic activity">
    <reaction evidence="1">
        <text>L-glutamyl-tRNA(Gln) + L-glutamine + ATP + H2O = L-glutaminyl-tRNA(Gln) + L-glutamate + ADP + phosphate + H(+)</text>
        <dbReference type="Rhea" id="RHEA:17521"/>
        <dbReference type="Rhea" id="RHEA-COMP:9681"/>
        <dbReference type="Rhea" id="RHEA-COMP:9684"/>
        <dbReference type="ChEBI" id="CHEBI:15377"/>
        <dbReference type="ChEBI" id="CHEBI:15378"/>
        <dbReference type="ChEBI" id="CHEBI:29985"/>
        <dbReference type="ChEBI" id="CHEBI:30616"/>
        <dbReference type="ChEBI" id="CHEBI:43474"/>
        <dbReference type="ChEBI" id="CHEBI:58359"/>
        <dbReference type="ChEBI" id="CHEBI:78520"/>
        <dbReference type="ChEBI" id="CHEBI:78521"/>
        <dbReference type="ChEBI" id="CHEBI:456216"/>
    </reaction>
</comment>
<dbReference type="GO" id="GO:0005524">
    <property type="term" value="F:ATP binding"/>
    <property type="evidence" value="ECO:0007669"/>
    <property type="project" value="UniProtKB-KW"/>
</dbReference>
<dbReference type="GO" id="GO:0050567">
    <property type="term" value="F:glutaminyl-tRNA synthase (glutamine-hydrolyzing) activity"/>
    <property type="evidence" value="ECO:0007669"/>
    <property type="project" value="UniProtKB-UniRule"/>
</dbReference>
<sequence length="102" mass="11065">MTTMARFSPEEIDRIAALAQLRLTDEARTRLGADLEQILDYVDRLQAVPTDGVPLTAHIVEGAGDLRADEPRPSLDVRDALANATDANEKAGLFRVPRVIGA</sequence>
<dbReference type="STRING" id="1855912.LuPra_02880"/>
<dbReference type="GO" id="GO:0070681">
    <property type="term" value="P:glutaminyl-tRNAGln biosynthesis via transamidation"/>
    <property type="evidence" value="ECO:0007669"/>
    <property type="project" value="TreeGrafter"/>
</dbReference>
<comment type="similarity">
    <text evidence="1">Belongs to the GatC family.</text>
</comment>
<evidence type="ECO:0000313" key="3">
    <source>
        <dbReference type="Proteomes" id="UP000076079"/>
    </source>
</evidence>
<dbReference type="Pfam" id="PF02686">
    <property type="entry name" value="GatC"/>
    <property type="match status" value="1"/>
</dbReference>
<dbReference type="AlphaFoldDB" id="A0A143PNH3"/>
<evidence type="ECO:0000256" key="1">
    <source>
        <dbReference type="HAMAP-Rule" id="MF_00122"/>
    </source>
</evidence>
<evidence type="ECO:0000313" key="2">
    <source>
        <dbReference type="EMBL" id="AMY09658.1"/>
    </source>
</evidence>
<dbReference type="PANTHER" id="PTHR15004:SF0">
    <property type="entry name" value="GLUTAMYL-TRNA(GLN) AMIDOTRANSFERASE SUBUNIT C, MITOCHONDRIAL"/>
    <property type="match status" value="1"/>
</dbReference>
<dbReference type="GO" id="GO:0006450">
    <property type="term" value="P:regulation of translational fidelity"/>
    <property type="evidence" value="ECO:0007669"/>
    <property type="project" value="InterPro"/>
</dbReference>
<dbReference type="Gene3D" id="1.10.20.60">
    <property type="entry name" value="Glu-tRNAGln amidotransferase C subunit, N-terminal domain"/>
    <property type="match status" value="1"/>
</dbReference>
<dbReference type="EMBL" id="CP015136">
    <property type="protein sequence ID" value="AMY09658.1"/>
    <property type="molecule type" value="Genomic_DNA"/>
</dbReference>
<protein>
    <recommendedName>
        <fullName evidence="1">Aspartyl/glutamyl-tRNA(Asn/Gln) amidotransferase subunit C</fullName>
        <shortName evidence="1">Asp/Glu-ADT subunit C</shortName>
        <ecNumber evidence="1">6.3.5.-</ecNumber>
    </recommendedName>
</protein>
<keyword evidence="1" id="KW-0648">Protein biosynthesis</keyword>
<keyword evidence="2" id="KW-0808">Transferase</keyword>
<comment type="catalytic activity">
    <reaction evidence="1">
        <text>L-aspartyl-tRNA(Asn) + L-glutamine + ATP + H2O = L-asparaginyl-tRNA(Asn) + L-glutamate + ADP + phosphate + 2 H(+)</text>
        <dbReference type="Rhea" id="RHEA:14513"/>
        <dbReference type="Rhea" id="RHEA-COMP:9674"/>
        <dbReference type="Rhea" id="RHEA-COMP:9677"/>
        <dbReference type="ChEBI" id="CHEBI:15377"/>
        <dbReference type="ChEBI" id="CHEBI:15378"/>
        <dbReference type="ChEBI" id="CHEBI:29985"/>
        <dbReference type="ChEBI" id="CHEBI:30616"/>
        <dbReference type="ChEBI" id="CHEBI:43474"/>
        <dbReference type="ChEBI" id="CHEBI:58359"/>
        <dbReference type="ChEBI" id="CHEBI:78515"/>
        <dbReference type="ChEBI" id="CHEBI:78516"/>
        <dbReference type="ChEBI" id="CHEBI:456216"/>
    </reaction>
</comment>
<dbReference type="EC" id="6.3.5.-" evidence="1"/>
<keyword evidence="1 2" id="KW-0436">Ligase</keyword>
<dbReference type="HAMAP" id="MF_00122">
    <property type="entry name" value="GatC"/>
    <property type="match status" value="1"/>
</dbReference>